<dbReference type="InterPro" id="IPR051014">
    <property type="entry name" value="Cation_Transport_ATPase_IB"/>
</dbReference>
<proteinExistence type="inferred from homology"/>
<dbReference type="Gene3D" id="3.40.50.1000">
    <property type="entry name" value="HAD superfamily/HAD-like"/>
    <property type="match status" value="1"/>
</dbReference>
<feature type="transmembrane region" description="Helical" evidence="2">
    <location>
        <begin position="229"/>
        <end position="253"/>
    </location>
</feature>
<evidence type="ECO:0000256" key="2">
    <source>
        <dbReference type="SAM" id="Phobius"/>
    </source>
</evidence>
<accession>A0A4R6WNJ3</accession>
<dbReference type="InterPro" id="IPR023214">
    <property type="entry name" value="HAD_sf"/>
</dbReference>
<evidence type="ECO:0000256" key="1">
    <source>
        <dbReference type="ARBA" id="ARBA00006024"/>
    </source>
</evidence>
<feature type="transmembrane region" description="Helical" evidence="2">
    <location>
        <begin position="47"/>
        <end position="66"/>
    </location>
</feature>
<keyword evidence="4" id="KW-1185">Reference proteome</keyword>
<dbReference type="Gene3D" id="3.40.1110.10">
    <property type="entry name" value="Calcium-transporting ATPase, cytoplasmic domain N"/>
    <property type="match status" value="1"/>
</dbReference>
<evidence type="ECO:0000313" key="4">
    <source>
        <dbReference type="Proteomes" id="UP000295783"/>
    </source>
</evidence>
<keyword evidence="2" id="KW-0812">Transmembrane</keyword>
<protein>
    <submittedName>
        <fullName evidence="3">Cation transport ATPase</fullName>
    </submittedName>
</protein>
<feature type="transmembrane region" description="Helical" evidence="2">
    <location>
        <begin position="265"/>
        <end position="286"/>
    </location>
</feature>
<dbReference type="PANTHER" id="PTHR48085">
    <property type="entry name" value="CADMIUM/ZINC-TRANSPORTING ATPASE HMA2-RELATED"/>
    <property type="match status" value="1"/>
</dbReference>
<sequence length="637" mass="67247">MAWQGLQSGIKPRDAARVAILLVPLVILGLSGDWWDRSPLLPVLHVGWAPVLLAAIILLGFGWPLLRRAISALLQGKVRGETLLVLGAGCGLALAVWQLSRLGPESSHAAQLLLWRDAAFAASLVAVSRLGDIAARADPIGSRAGARTRPPSLTIAAGDLIPVDAVVRDGRSEIQDPHGADDIFPTVVGPGDRVHAGSRNGDAALVVVPLAGHRADMAATARPPADGGLAALIGWASIGVMVLIVLALVWRLLVGPALRDPPGDILRLVMLSAPLGLGLAMTAPAAELLRVMHQLGIEVHRIGVFEHLLKVGAVVFGHSGVLIPDRHRVVSVQTPDGEGGSELVGRAASVAQAGHDPWGRALLDLAVGYRMRLKNAINYRAEIGKGIAAEVMERRTLIGSRAYLEEHGIDCRALDGQAEAALAQGRRLRWAGEIGPGPKNEPRLLGFIAFGAPSVAGAAMAVKNLDRLGLKTGWVADQADPAHQAMARHLKLGAMLPMAPAAAGPALADLRRHHGPLLYVTSEPDADDVIAALAPGDIVLPFGRRAATQAPMADFAIARQDPRLVVDLQRYAQRYCRLVKMNIAIVFAVSLVVAFWPFLQGSARDLASYEAAVILLLVMSSLSLRALPSTANEIDEE</sequence>
<name>A0A4R6WNJ3_9PROT</name>
<organism evidence="3 4">
    <name type="scientific">Dongia mobilis</name>
    <dbReference type="NCBI Taxonomy" id="578943"/>
    <lineage>
        <taxon>Bacteria</taxon>
        <taxon>Pseudomonadati</taxon>
        <taxon>Pseudomonadota</taxon>
        <taxon>Alphaproteobacteria</taxon>
        <taxon>Rhodospirillales</taxon>
        <taxon>Dongiaceae</taxon>
        <taxon>Dongia</taxon>
    </lineage>
</organism>
<dbReference type="RefSeq" id="WP_133615294.1">
    <property type="nucleotide sequence ID" value="NZ_SNYW01000014.1"/>
</dbReference>
<keyword evidence="2" id="KW-1133">Transmembrane helix</keyword>
<reference evidence="3 4" key="1">
    <citation type="submission" date="2019-03" db="EMBL/GenBank/DDBJ databases">
        <title>Genomic Encyclopedia of Type Strains, Phase III (KMG-III): the genomes of soil and plant-associated and newly described type strains.</title>
        <authorList>
            <person name="Whitman W."/>
        </authorList>
    </citation>
    <scope>NUCLEOTIDE SEQUENCE [LARGE SCALE GENOMIC DNA]</scope>
    <source>
        <strain evidence="3 4">CGMCC 1.7660</strain>
    </source>
</reference>
<evidence type="ECO:0000313" key="3">
    <source>
        <dbReference type="EMBL" id="TDQ77719.1"/>
    </source>
</evidence>
<feature type="transmembrane region" description="Helical" evidence="2">
    <location>
        <begin position="578"/>
        <end position="599"/>
    </location>
</feature>
<dbReference type="InterPro" id="IPR023299">
    <property type="entry name" value="ATPase_P-typ_cyto_dom_N"/>
</dbReference>
<dbReference type="GO" id="GO:0022857">
    <property type="term" value="F:transmembrane transporter activity"/>
    <property type="evidence" value="ECO:0007669"/>
    <property type="project" value="TreeGrafter"/>
</dbReference>
<dbReference type="GO" id="GO:0016020">
    <property type="term" value="C:membrane"/>
    <property type="evidence" value="ECO:0007669"/>
    <property type="project" value="TreeGrafter"/>
</dbReference>
<dbReference type="AlphaFoldDB" id="A0A4R6WNJ3"/>
<gene>
    <name evidence="3" type="ORF">A8950_3874</name>
</gene>
<comment type="similarity">
    <text evidence="1">Belongs to the cation transport ATPase (P-type) (TC 3.A.3) family. Type IB subfamily.</text>
</comment>
<keyword evidence="2" id="KW-0472">Membrane</keyword>
<dbReference type="EMBL" id="SNYW01000014">
    <property type="protein sequence ID" value="TDQ77719.1"/>
    <property type="molecule type" value="Genomic_DNA"/>
</dbReference>
<dbReference type="Proteomes" id="UP000295783">
    <property type="component" value="Unassembled WGS sequence"/>
</dbReference>
<dbReference type="SUPFAM" id="SSF81660">
    <property type="entry name" value="Metal cation-transporting ATPase, ATP-binding domain N"/>
    <property type="match status" value="1"/>
</dbReference>
<dbReference type="PANTHER" id="PTHR48085:SF5">
    <property type="entry name" value="CADMIUM_ZINC-TRANSPORTING ATPASE HMA4-RELATED"/>
    <property type="match status" value="1"/>
</dbReference>
<comment type="caution">
    <text evidence="3">The sequence shown here is derived from an EMBL/GenBank/DDBJ whole genome shotgun (WGS) entry which is preliminary data.</text>
</comment>
<feature type="transmembrane region" description="Helical" evidence="2">
    <location>
        <begin position="15"/>
        <end position="35"/>
    </location>
</feature>
<dbReference type="GO" id="GO:0000166">
    <property type="term" value="F:nucleotide binding"/>
    <property type="evidence" value="ECO:0007669"/>
    <property type="project" value="InterPro"/>
</dbReference>